<accession>A0A6A6EC26</accession>
<evidence type="ECO:0000259" key="1">
    <source>
        <dbReference type="Pfam" id="PF14420"/>
    </source>
</evidence>
<reference evidence="2" key="1">
    <citation type="journal article" date="2020" name="Stud. Mycol.">
        <title>101 Dothideomycetes genomes: a test case for predicting lifestyles and emergence of pathogens.</title>
        <authorList>
            <person name="Haridas S."/>
            <person name="Albert R."/>
            <person name="Binder M."/>
            <person name="Bloem J."/>
            <person name="Labutti K."/>
            <person name="Salamov A."/>
            <person name="Andreopoulos B."/>
            <person name="Baker S."/>
            <person name="Barry K."/>
            <person name="Bills G."/>
            <person name="Bluhm B."/>
            <person name="Cannon C."/>
            <person name="Castanera R."/>
            <person name="Culley D."/>
            <person name="Daum C."/>
            <person name="Ezra D."/>
            <person name="Gonzalez J."/>
            <person name="Henrissat B."/>
            <person name="Kuo A."/>
            <person name="Liang C."/>
            <person name="Lipzen A."/>
            <person name="Lutzoni F."/>
            <person name="Magnuson J."/>
            <person name="Mondo S."/>
            <person name="Nolan M."/>
            <person name="Ohm R."/>
            <person name="Pangilinan J."/>
            <person name="Park H.-J."/>
            <person name="Ramirez L."/>
            <person name="Alfaro M."/>
            <person name="Sun H."/>
            <person name="Tritt A."/>
            <person name="Yoshinaga Y."/>
            <person name="Zwiers L.-H."/>
            <person name="Turgeon B."/>
            <person name="Goodwin S."/>
            <person name="Spatafora J."/>
            <person name="Crous P."/>
            <person name="Grigoriev I."/>
        </authorList>
    </citation>
    <scope>NUCLEOTIDE SEQUENCE</scope>
    <source>
        <strain evidence="2">CBS 207.26</strain>
    </source>
</reference>
<keyword evidence="3" id="KW-1185">Reference proteome</keyword>
<dbReference type="Pfam" id="PF14420">
    <property type="entry name" value="Clr5"/>
    <property type="match status" value="1"/>
</dbReference>
<organism evidence="2 3">
    <name type="scientific">Zopfia rhizophila CBS 207.26</name>
    <dbReference type="NCBI Taxonomy" id="1314779"/>
    <lineage>
        <taxon>Eukaryota</taxon>
        <taxon>Fungi</taxon>
        <taxon>Dikarya</taxon>
        <taxon>Ascomycota</taxon>
        <taxon>Pezizomycotina</taxon>
        <taxon>Dothideomycetes</taxon>
        <taxon>Dothideomycetes incertae sedis</taxon>
        <taxon>Zopfiaceae</taxon>
        <taxon>Zopfia</taxon>
    </lineage>
</organism>
<dbReference type="EMBL" id="ML994624">
    <property type="protein sequence ID" value="KAF2188362.1"/>
    <property type="molecule type" value="Genomic_DNA"/>
</dbReference>
<dbReference type="PANTHER" id="PTHR38788">
    <property type="entry name" value="CLR5 DOMAIN-CONTAINING PROTEIN"/>
    <property type="match status" value="1"/>
</dbReference>
<dbReference type="OrthoDB" id="3910313at2759"/>
<evidence type="ECO:0000313" key="3">
    <source>
        <dbReference type="Proteomes" id="UP000800200"/>
    </source>
</evidence>
<dbReference type="InterPro" id="IPR025676">
    <property type="entry name" value="Clr5_dom"/>
</dbReference>
<sequence length="110" mass="13059">RPPDWDRYRNTISDLYSTSELKKAIKAMRDIHNFKASENQYKKQIAKWGLDTKRIKGTEYKAMLKKKRKRESDEPGKLSQFFLCGQRVPSPNITRYKERMLKCGKITETD</sequence>
<name>A0A6A6EC26_9PEZI</name>
<proteinExistence type="predicted"/>
<feature type="domain" description="Clr5" evidence="1">
    <location>
        <begin position="3"/>
        <end position="51"/>
    </location>
</feature>
<dbReference type="AlphaFoldDB" id="A0A6A6EC26"/>
<protein>
    <recommendedName>
        <fullName evidence="1">Clr5 domain-containing protein</fullName>
    </recommendedName>
</protein>
<gene>
    <name evidence="2" type="ORF">K469DRAFT_536359</name>
</gene>
<evidence type="ECO:0000313" key="2">
    <source>
        <dbReference type="EMBL" id="KAF2188362.1"/>
    </source>
</evidence>
<feature type="non-terminal residue" evidence="2">
    <location>
        <position position="1"/>
    </location>
</feature>
<dbReference type="PANTHER" id="PTHR38788:SF3">
    <property type="entry name" value="CLR5 DOMAIN-CONTAINING PROTEIN"/>
    <property type="match status" value="1"/>
</dbReference>
<feature type="non-terminal residue" evidence="2">
    <location>
        <position position="110"/>
    </location>
</feature>
<dbReference type="Proteomes" id="UP000800200">
    <property type="component" value="Unassembled WGS sequence"/>
</dbReference>